<keyword evidence="1" id="KW-0805">Transcription regulation</keyword>
<reference evidence="5 6" key="1">
    <citation type="submission" date="2019-01" db="EMBL/GenBank/DDBJ databases">
        <title>Lactibacter flavus gen. nov., sp. nov., a novel bacterium of the family Propionibacteriaceae isolated from raw milk and dairy products.</title>
        <authorList>
            <person name="Huptas C."/>
            <person name="Wenning M."/>
            <person name="Breitenwieser F."/>
            <person name="Doll E."/>
            <person name="Von Neubeck M."/>
            <person name="Busse H.-J."/>
            <person name="Scherer S."/>
        </authorList>
    </citation>
    <scope>NUCLEOTIDE SEQUENCE [LARGE SCALE GENOMIC DNA]</scope>
    <source>
        <strain evidence="5 6">DSM 22130</strain>
    </source>
</reference>
<dbReference type="Pfam" id="PF08279">
    <property type="entry name" value="HTH_11"/>
    <property type="match status" value="1"/>
</dbReference>
<dbReference type="SUPFAM" id="SSF46785">
    <property type="entry name" value="Winged helix' DNA-binding domain"/>
    <property type="match status" value="1"/>
</dbReference>
<dbReference type="OrthoDB" id="8555652at2"/>
<dbReference type="PANTHER" id="PTHR34580:SF3">
    <property type="entry name" value="PROTEIN PAFB"/>
    <property type="match status" value="1"/>
</dbReference>
<dbReference type="GO" id="GO:0003700">
    <property type="term" value="F:DNA-binding transcription factor activity"/>
    <property type="evidence" value="ECO:0007669"/>
    <property type="project" value="InterPro"/>
</dbReference>
<dbReference type="AlphaFoldDB" id="A0A4Q9KLP7"/>
<proteinExistence type="predicted"/>
<evidence type="ECO:0000259" key="4">
    <source>
        <dbReference type="PROSITE" id="PS51000"/>
    </source>
</evidence>
<dbReference type="InterPro" id="IPR051534">
    <property type="entry name" value="CBASS_pafABC_assoc_protein"/>
</dbReference>
<keyword evidence="6" id="KW-1185">Reference proteome</keyword>
<evidence type="ECO:0000256" key="1">
    <source>
        <dbReference type="ARBA" id="ARBA00023015"/>
    </source>
</evidence>
<dbReference type="PROSITE" id="PS52050">
    <property type="entry name" value="WYL"/>
    <property type="match status" value="1"/>
</dbReference>
<dbReference type="GO" id="GO:0003677">
    <property type="term" value="F:DNA binding"/>
    <property type="evidence" value="ECO:0007669"/>
    <property type="project" value="UniProtKB-KW"/>
</dbReference>
<sequence>MAQSSARVLTLLSLLEARQEWQAEALAGRLEITTRTLRRDIETLRDLGYPIDSVRGPGGGYRLGAGSKLPPLVLDDDQAIAIALALQTAPASIAGMDESLARALTTLRQVMPARLRTTTDDLQVTALRNYWEFSAPPISASTLRAVGSALRNRQILAIDYEPVDAGHASPPRQVEPYHVLVWAGRWYLVCFDLGVQAWRILRIERIRPRTHPGPSFTPRPLPQDDIVAYVTHNADRGDTPAHWQCLGSAVIDLPASVAAQWAPGGSVVEPVDATRCRLTLGGWSWAGVAGLYATFDADISEVEPEQLRDAFAALLHRAREASASQFPRTPAGQLS</sequence>
<dbReference type="InterPro" id="IPR036390">
    <property type="entry name" value="WH_DNA-bd_sf"/>
</dbReference>
<dbReference type="InterPro" id="IPR018356">
    <property type="entry name" value="Tscrpt_reg_HTH_DeoR_CS"/>
</dbReference>
<name>A0A4Q9KLP7_PROTD</name>
<dbReference type="PANTHER" id="PTHR34580">
    <property type="match status" value="1"/>
</dbReference>
<evidence type="ECO:0000256" key="3">
    <source>
        <dbReference type="ARBA" id="ARBA00023163"/>
    </source>
</evidence>
<evidence type="ECO:0000313" key="6">
    <source>
        <dbReference type="Proteomes" id="UP000291933"/>
    </source>
</evidence>
<keyword evidence="3" id="KW-0804">Transcription</keyword>
<evidence type="ECO:0000313" key="5">
    <source>
        <dbReference type="EMBL" id="TBT95432.1"/>
    </source>
</evidence>
<dbReference type="RefSeq" id="WP_131171425.1">
    <property type="nucleotide sequence ID" value="NZ_FXTL01000004.1"/>
</dbReference>
<dbReference type="InterPro" id="IPR013196">
    <property type="entry name" value="HTH_11"/>
</dbReference>
<dbReference type="PROSITE" id="PS51000">
    <property type="entry name" value="HTH_DEOR_2"/>
    <property type="match status" value="1"/>
</dbReference>
<gene>
    <name evidence="5" type="ORF">ET996_04770</name>
</gene>
<evidence type="ECO:0000256" key="2">
    <source>
        <dbReference type="ARBA" id="ARBA00023125"/>
    </source>
</evidence>
<dbReference type="Pfam" id="PF13280">
    <property type="entry name" value="WYL"/>
    <property type="match status" value="1"/>
</dbReference>
<dbReference type="Proteomes" id="UP000291933">
    <property type="component" value="Unassembled WGS sequence"/>
</dbReference>
<dbReference type="Gene3D" id="1.10.10.10">
    <property type="entry name" value="Winged helix-like DNA-binding domain superfamily/Winged helix DNA-binding domain"/>
    <property type="match status" value="1"/>
</dbReference>
<dbReference type="InterPro" id="IPR036388">
    <property type="entry name" value="WH-like_DNA-bd_sf"/>
</dbReference>
<accession>A0A4Q9KLP7</accession>
<keyword evidence="2" id="KW-0238">DNA-binding</keyword>
<comment type="caution">
    <text evidence="5">The sequence shown here is derived from an EMBL/GenBank/DDBJ whole genome shotgun (WGS) entry which is preliminary data.</text>
</comment>
<dbReference type="PROSITE" id="PS00894">
    <property type="entry name" value="HTH_DEOR_1"/>
    <property type="match status" value="1"/>
</dbReference>
<protein>
    <submittedName>
        <fullName evidence="5">WYL domain-containing protein</fullName>
    </submittedName>
</protein>
<dbReference type="InterPro" id="IPR001034">
    <property type="entry name" value="DeoR_HTH"/>
</dbReference>
<dbReference type="EMBL" id="SDMR01000004">
    <property type="protein sequence ID" value="TBT95432.1"/>
    <property type="molecule type" value="Genomic_DNA"/>
</dbReference>
<dbReference type="InterPro" id="IPR026881">
    <property type="entry name" value="WYL_dom"/>
</dbReference>
<feature type="domain" description="HTH deoR-type" evidence="4">
    <location>
        <begin position="4"/>
        <end position="62"/>
    </location>
</feature>
<organism evidence="5 6">
    <name type="scientific">Propioniciclava tarda</name>
    <dbReference type="NCBI Taxonomy" id="433330"/>
    <lineage>
        <taxon>Bacteria</taxon>
        <taxon>Bacillati</taxon>
        <taxon>Actinomycetota</taxon>
        <taxon>Actinomycetes</taxon>
        <taxon>Propionibacteriales</taxon>
        <taxon>Propionibacteriaceae</taxon>
        <taxon>Propioniciclava</taxon>
    </lineage>
</organism>